<evidence type="ECO:0000313" key="2">
    <source>
        <dbReference type="Proteomes" id="UP000199645"/>
    </source>
</evidence>
<dbReference type="AlphaFoldDB" id="A0A1I2G260"/>
<gene>
    <name evidence="1" type="ORF">SAMN05421541_10693</name>
</gene>
<dbReference type="OrthoDB" id="4198010at2"/>
<dbReference type="Proteomes" id="UP000199645">
    <property type="component" value="Unassembled WGS sequence"/>
</dbReference>
<dbReference type="InterPro" id="IPR045592">
    <property type="entry name" value="DUF6461"/>
</dbReference>
<dbReference type="Pfam" id="PF20062">
    <property type="entry name" value="DUF6461"/>
    <property type="match status" value="1"/>
</dbReference>
<keyword evidence="2" id="KW-1185">Reference proteome</keyword>
<dbReference type="EMBL" id="FONV01000006">
    <property type="protein sequence ID" value="SFF10856.1"/>
    <property type="molecule type" value="Genomic_DNA"/>
</dbReference>
<dbReference type="STRING" id="35752.SAMN05421541_10693"/>
<protein>
    <submittedName>
        <fullName evidence="1">Uncharacterized protein</fullName>
    </submittedName>
</protein>
<sequence>MVCTAADYAWFDERYGRLSRSYRLTLVADLSVAEAALRIGGTDPEVLPGSSIVDGAAPAHTVAVTETPGWALLLETAVSPGAAALPVAGLSRGTTLVAHGVAGPVSSFLWMHDATEELAFDPARPWRRTGRSADSQVGVMAEVGFPMDADGHGESPAALSLAFADYLTGVRLGPDELRSLLYLRVSVEPGPGEP</sequence>
<proteinExistence type="predicted"/>
<name>A0A1I2G260_9ACTN</name>
<reference evidence="1 2" key="1">
    <citation type="submission" date="2016-10" db="EMBL/GenBank/DDBJ databases">
        <authorList>
            <person name="de Groot N.N."/>
        </authorList>
    </citation>
    <scope>NUCLEOTIDE SEQUENCE [LARGE SCALE GENOMIC DNA]</scope>
    <source>
        <strain evidence="1 2">DSM 43019</strain>
    </source>
</reference>
<dbReference type="RefSeq" id="WP_093614958.1">
    <property type="nucleotide sequence ID" value="NZ_BOMT01000023.1"/>
</dbReference>
<organism evidence="1 2">
    <name type="scientific">Actinoplanes philippinensis</name>
    <dbReference type="NCBI Taxonomy" id="35752"/>
    <lineage>
        <taxon>Bacteria</taxon>
        <taxon>Bacillati</taxon>
        <taxon>Actinomycetota</taxon>
        <taxon>Actinomycetes</taxon>
        <taxon>Micromonosporales</taxon>
        <taxon>Micromonosporaceae</taxon>
        <taxon>Actinoplanes</taxon>
    </lineage>
</organism>
<evidence type="ECO:0000313" key="1">
    <source>
        <dbReference type="EMBL" id="SFF10856.1"/>
    </source>
</evidence>
<accession>A0A1I2G260</accession>